<gene>
    <name evidence="1" type="ORF">MFLAVUS_001644</name>
</gene>
<dbReference type="EMBL" id="BAABUK010000003">
    <property type="protein sequence ID" value="GAA5808256.1"/>
    <property type="molecule type" value="Genomic_DNA"/>
</dbReference>
<accession>A0ABP9YN16</accession>
<evidence type="ECO:0000313" key="2">
    <source>
        <dbReference type="Proteomes" id="UP001473302"/>
    </source>
</evidence>
<sequence length="215" mass="24722">MGVRLTFALNTGKNRVAAHIQFLSEAGRLFRSLEVDDFQTIPGINGEASESIDRLFDILRLCPLSEELTISFASSLLASHCKSKYPSLKKLSIIGVKSLIFLNSLTSNLPNLRELHLRIDHTQVKRTNSIFIGMPHASLDSLTWYDDASDTEAYIKLNTMKGLKYYFGHIHLLLPVDESRYLLATQNDRFDIICKDLKEFRRRGYLSHRHYNWVF</sequence>
<dbReference type="InterPro" id="IPR032675">
    <property type="entry name" value="LRR_dom_sf"/>
</dbReference>
<reference evidence="1 2" key="1">
    <citation type="submission" date="2024-04" db="EMBL/GenBank/DDBJ databases">
        <title>genome sequences of Mucor flavus KT1a and Helicostylum pulchrum KT1b strains isolated from the surface of a dry-aged beef.</title>
        <authorList>
            <person name="Toyotome T."/>
            <person name="Hosono M."/>
            <person name="Torimaru M."/>
            <person name="Fukuda K."/>
            <person name="Mikami N."/>
        </authorList>
    </citation>
    <scope>NUCLEOTIDE SEQUENCE [LARGE SCALE GENOMIC DNA]</scope>
    <source>
        <strain evidence="1 2">KT1a</strain>
    </source>
</reference>
<organism evidence="1 2">
    <name type="scientific">Mucor flavus</name>
    <dbReference type="NCBI Taxonomy" id="439312"/>
    <lineage>
        <taxon>Eukaryota</taxon>
        <taxon>Fungi</taxon>
        <taxon>Fungi incertae sedis</taxon>
        <taxon>Mucoromycota</taxon>
        <taxon>Mucoromycotina</taxon>
        <taxon>Mucoromycetes</taxon>
        <taxon>Mucorales</taxon>
        <taxon>Mucorineae</taxon>
        <taxon>Mucoraceae</taxon>
        <taxon>Mucor</taxon>
    </lineage>
</organism>
<name>A0ABP9YN16_9FUNG</name>
<dbReference type="Proteomes" id="UP001473302">
    <property type="component" value="Unassembled WGS sequence"/>
</dbReference>
<comment type="caution">
    <text evidence="1">The sequence shown here is derived from an EMBL/GenBank/DDBJ whole genome shotgun (WGS) entry which is preliminary data.</text>
</comment>
<keyword evidence="2" id="KW-1185">Reference proteome</keyword>
<proteinExistence type="predicted"/>
<protein>
    <submittedName>
        <fullName evidence="1">Uncharacterized protein</fullName>
    </submittedName>
</protein>
<evidence type="ECO:0000313" key="1">
    <source>
        <dbReference type="EMBL" id="GAA5808256.1"/>
    </source>
</evidence>
<dbReference type="Gene3D" id="3.80.10.10">
    <property type="entry name" value="Ribonuclease Inhibitor"/>
    <property type="match status" value="1"/>
</dbReference>